<evidence type="ECO:0000313" key="3">
    <source>
        <dbReference type="EMBL" id="RAS43932.1"/>
    </source>
</evidence>
<name>A0ABX9DS98_9BACT</name>
<protein>
    <recommendedName>
        <fullName evidence="2">PF03932 family protein CutC</fullName>
    </recommendedName>
</protein>
<dbReference type="InterPro" id="IPR005627">
    <property type="entry name" value="CutC-like"/>
</dbReference>
<dbReference type="EMBL" id="QLTQ01000020">
    <property type="protein sequence ID" value="RAS43932.1"/>
    <property type="molecule type" value="Genomic_DNA"/>
</dbReference>
<dbReference type="RefSeq" id="WP_006045001.1">
    <property type="nucleotide sequence ID" value="NZ_CAUOZC010000055.1"/>
</dbReference>
<evidence type="ECO:0000256" key="2">
    <source>
        <dbReference type="HAMAP-Rule" id="MF_00795"/>
    </source>
</evidence>
<dbReference type="Pfam" id="PF03932">
    <property type="entry name" value="CutC"/>
    <property type="match status" value="1"/>
</dbReference>
<dbReference type="PANTHER" id="PTHR12598">
    <property type="entry name" value="COPPER HOMEOSTASIS PROTEIN CUTC"/>
    <property type="match status" value="1"/>
</dbReference>
<proteinExistence type="inferred from homology"/>
<keyword evidence="4" id="KW-1185">Reference proteome</keyword>
<comment type="caution">
    <text evidence="2">Once thought to be involved in copper homeostasis, experiments in E.coli have shown this is not the case.</text>
</comment>
<dbReference type="InterPro" id="IPR036822">
    <property type="entry name" value="CutC-like_dom_sf"/>
</dbReference>
<dbReference type="Proteomes" id="UP000249852">
    <property type="component" value="Unassembled WGS sequence"/>
</dbReference>
<organism evidence="3 4">
    <name type="scientific">Prevotella pallens</name>
    <dbReference type="NCBI Taxonomy" id="60133"/>
    <lineage>
        <taxon>Bacteria</taxon>
        <taxon>Pseudomonadati</taxon>
        <taxon>Bacteroidota</taxon>
        <taxon>Bacteroidia</taxon>
        <taxon>Bacteroidales</taxon>
        <taxon>Prevotellaceae</taxon>
        <taxon>Prevotella</taxon>
    </lineage>
</organism>
<dbReference type="HAMAP" id="MF_00795">
    <property type="entry name" value="CutC"/>
    <property type="match status" value="1"/>
</dbReference>
<comment type="subcellular location">
    <subcellularLocation>
        <location evidence="2">Cytoplasm</location>
    </subcellularLocation>
</comment>
<sequence>MPILEVCTGSLQSVINAVTGGAKRIELCSALSLDGLTPSLGLIKIVRKMFPELTIHTLIRPREGDFFYNEEEIKVMEADIKEILPYTDAIVCGALTIDHNIDIATTHRLINACEGKPFTFHRAFDVCREPLRAIDALVELNCTRILTSGQARSAEEGISALKEYVEYTKGRLTILPGGGVTPQNAKKILIATGTNEIHGSASGMTEYNRKETLVETVAQIIQEIEQTNDV</sequence>
<evidence type="ECO:0000313" key="4">
    <source>
        <dbReference type="Proteomes" id="UP000249852"/>
    </source>
</evidence>
<reference evidence="3 4" key="1">
    <citation type="submission" date="2018-06" db="EMBL/GenBank/DDBJ databases">
        <title>Genomic Encyclopedia of Archaeal and Bacterial Type Strains, Phase II (KMG-II): from individual species to whole genera.</title>
        <authorList>
            <person name="Goeker M."/>
        </authorList>
    </citation>
    <scope>NUCLEOTIDE SEQUENCE [LARGE SCALE GENOMIC DNA]</scope>
    <source>
        <strain evidence="3 4">DSM 18710</strain>
    </source>
</reference>
<comment type="caution">
    <text evidence="3">The sequence shown here is derived from an EMBL/GenBank/DDBJ whole genome shotgun (WGS) entry which is preliminary data.</text>
</comment>
<dbReference type="PANTHER" id="PTHR12598:SF0">
    <property type="entry name" value="COPPER HOMEOSTASIS PROTEIN CUTC HOMOLOG"/>
    <property type="match status" value="1"/>
</dbReference>
<gene>
    <name evidence="2" type="primary">cutC</name>
    <name evidence="3" type="ORF">BC673_12042</name>
</gene>
<comment type="similarity">
    <text evidence="1 2">Belongs to the CutC family.</text>
</comment>
<dbReference type="SUPFAM" id="SSF110395">
    <property type="entry name" value="CutC-like"/>
    <property type="match status" value="1"/>
</dbReference>
<keyword evidence="2" id="KW-0963">Cytoplasm</keyword>
<dbReference type="Gene3D" id="3.20.20.380">
    <property type="entry name" value="Copper homeostasis (CutC) domain"/>
    <property type="match status" value="1"/>
</dbReference>
<evidence type="ECO:0000256" key="1">
    <source>
        <dbReference type="ARBA" id="ARBA00007768"/>
    </source>
</evidence>
<accession>A0ABX9DS98</accession>